<dbReference type="RefSeq" id="WP_271887722.1">
    <property type="nucleotide sequence ID" value="NZ_JAQBIE010000003.1"/>
</dbReference>
<comment type="caution">
    <text evidence="1">The sequence shown here is derived from an EMBL/GenBank/DDBJ whole genome shotgun (WGS) entry which is preliminary data.</text>
</comment>
<evidence type="ECO:0000313" key="2">
    <source>
        <dbReference type="Proteomes" id="UP001165641"/>
    </source>
</evidence>
<gene>
    <name evidence="1" type="ORF">PAF17_03685</name>
</gene>
<accession>A0ABT4ZCC4</accession>
<organism evidence="1 2">
    <name type="scientific">Paracoccus onchidii</name>
    <dbReference type="NCBI Taxonomy" id="3017813"/>
    <lineage>
        <taxon>Bacteria</taxon>
        <taxon>Pseudomonadati</taxon>
        <taxon>Pseudomonadota</taxon>
        <taxon>Alphaproteobacteria</taxon>
        <taxon>Rhodobacterales</taxon>
        <taxon>Paracoccaceae</taxon>
        <taxon>Paracoccus</taxon>
    </lineage>
</organism>
<sequence length="57" mass="5849">MPLTHFLLLVLAVVLGAAVTLWVSFSAGVPEVALALVALTAAALVHLGHRSGHDHKG</sequence>
<keyword evidence="2" id="KW-1185">Reference proteome</keyword>
<reference evidence="1" key="1">
    <citation type="submission" date="2022-12" db="EMBL/GenBank/DDBJ databases">
        <title>Paracoccus onchidii sp. nov., isolated from a marine invertebrate from the South China Sea.</title>
        <authorList>
            <person name="Xu S."/>
            <person name="Liu Z."/>
            <person name="Xu Y."/>
        </authorList>
    </citation>
    <scope>NUCLEOTIDE SEQUENCE</scope>
    <source>
        <strain evidence="1">Z330</strain>
    </source>
</reference>
<dbReference type="EMBL" id="JAQBIE010000003">
    <property type="protein sequence ID" value="MDB6176603.1"/>
    <property type="molecule type" value="Genomic_DNA"/>
</dbReference>
<evidence type="ECO:0000313" key="1">
    <source>
        <dbReference type="EMBL" id="MDB6176603.1"/>
    </source>
</evidence>
<evidence type="ECO:0008006" key="3">
    <source>
        <dbReference type="Google" id="ProtNLM"/>
    </source>
</evidence>
<proteinExistence type="predicted"/>
<protein>
    <recommendedName>
        <fullName evidence="3">CTP synthetase</fullName>
    </recommendedName>
</protein>
<name>A0ABT4ZCC4_9RHOB</name>
<dbReference type="Proteomes" id="UP001165641">
    <property type="component" value="Unassembled WGS sequence"/>
</dbReference>